<reference evidence="3 4" key="1">
    <citation type="submission" date="2018-02" db="EMBL/GenBank/DDBJ databases">
        <title>Bacteriophage NCPPB3778 and a type I-E CRISPR drive the evolution of the US Biological Select Agent, Rathayibacter toxicus.</title>
        <authorList>
            <person name="Davis E.W.II."/>
            <person name="Tabima J.F."/>
            <person name="Weisberg A.J."/>
            <person name="Lopes L.D."/>
            <person name="Wiseman M.S."/>
            <person name="Wiseman M.S."/>
            <person name="Pupko T."/>
            <person name="Belcher M.S."/>
            <person name="Sechler A.J."/>
            <person name="Tancos M.A."/>
            <person name="Schroeder B.K."/>
            <person name="Murray T.D."/>
            <person name="Luster D.G."/>
            <person name="Schneider W.L."/>
            <person name="Rogers E."/>
            <person name="Andreote F.D."/>
            <person name="Grunwald N.J."/>
            <person name="Putnam M.L."/>
            <person name="Chang J.H."/>
        </authorList>
    </citation>
    <scope>NUCLEOTIDE SEQUENCE [LARGE SCALE GENOMIC DNA]</scope>
    <source>
        <strain evidence="3 4">AY1B3</strain>
    </source>
</reference>
<evidence type="ECO:0000313" key="3">
    <source>
        <dbReference type="EMBL" id="PPF66127.1"/>
    </source>
</evidence>
<sequence length="193" mass="18904">MATVAVLVVVALIVVLVVASRGGQGAPGATGTEAPAFSSDPSATSTPVTSQDPQEGQVPPAEAAPVAIDATAEPVPGVVTSISALAAVDGVADGPGEVAGPALSFDVTVRNDTAEPVSLAATVVTVSTGEDQLPADALSTGSVPLPSDVAPGESATGTYVFTVPADRRDDVRIAFDYLAGTPVVVFAGEAPRS</sequence>
<gene>
    <name evidence="3" type="ORF">C5E16_12360</name>
</gene>
<dbReference type="AlphaFoldDB" id="A0A2S5VRQ7"/>
<feature type="region of interest" description="Disordered" evidence="2">
    <location>
        <begin position="23"/>
        <end position="62"/>
    </location>
</feature>
<dbReference type="Proteomes" id="UP000239241">
    <property type="component" value="Unassembled WGS sequence"/>
</dbReference>
<keyword evidence="1" id="KW-0732">Signal</keyword>
<dbReference type="Gene3D" id="2.60.40.1240">
    <property type="match status" value="1"/>
</dbReference>
<dbReference type="InterPro" id="IPR029050">
    <property type="entry name" value="Immunoprotect_excell_Ig-like"/>
</dbReference>
<protein>
    <recommendedName>
        <fullName evidence="5">DUF4352 domain-containing protein</fullName>
    </recommendedName>
</protein>
<accession>A0A2S5VRQ7</accession>
<dbReference type="EMBL" id="PSXY01000023">
    <property type="protein sequence ID" value="PPF66127.1"/>
    <property type="molecule type" value="Genomic_DNA"/>
</dbReference>
<evidence type="ECO:0000256" key="1">
    <source>
        <dbReference type="ARBA" id="ARBA00022729"/>
    </source>
</evidence>
<evidence type="ECO:0008006" key="5">
    <source>
        <dbReference type="Google" id="ProtNLM"/>
    </source>
</evidence>
<proteinExistence type="predicted"/>
<evidence type="ECO:0000256" key="2">
    <source>
        <dbReference type="SAM" id="MobiDB-lite"/>
    </source>
</evidence>
<comment type="caution">
    <text evidence="3">The sequence shown here is derived from an EMBL/GenBank/DDBJ whole genome shotgun (WGS) entry which is preliminary data.</text>
</comment>
<organism evidence="3 4">
    <name type="scientific">Clavibacter michiganensis</name>
    <dbReference type="NCBI Taxonomy" id="28447"/>
    <lineage>
        <taxon>Bacteria</taxon>
        <taxon>Bacillati</taxon>
        <taxon>Actinomycetota</taxon>
        <taxon>Actinomycetes</taxon>
        <taxon>Micrococcales</taxon>
        <taxon>Microbacteriaceae</taxon>
        <taxon>Clavibacter</taxon>
    </lineage>
</organism>
<feature type="compositionally biased region" description="Polar residues" evidence="2">
    <location>
        <begin position="39"/>
        <end position="54"/>
    </location>
</feature>
<evidence type="ECO:0000313" key="4">
    <source>
        <dbReference type="Proteomes" id="UP000239241"/>
    </source>
</evidence>
<name>A0A2S5VRQ7_9MICO</name>